<dbReference type="GO" id="GO:0005524">
    <property type="term" value="F:ATP binding"/>
    <property type="evidence" value="ECO:0007669"/>
    <property type="project" value="UniProtKB-KW"/>
</dbReference>
<evidence type="ECO:0000256" key="9">
    <source>
        <dbReference type="SAM" id="MobiDB-lite"/>
    </source>
</evidence>
<dbReference type="GO" id="GO:0005743">
    <property type="term" value="C:mitochondrial inner membrane"/>
    <property type="evidence" value="ECO:0007669"/>
    <property type="project" value="UniProtKB-SubCell"/>
</dbReference>
<dbReference type="GO" id="GO:0050567">
    <property type="term" value="F:glutaminyl-tRNA synthase (glutamine-hydrolyzing) activity"/>
    <property type="evidence" value="ECO:0007669"/>
    <property type="project" value="UniProtKB-UniRule"/>
</dbReference>
<evidence type="ECO:0000313" key="11">
    <source>
        <dbReference type="Proteomes" id="UP000196158"/>
    </source>
</evidence>
<evidence type="ECO:0000256" key="8">
    <source>
        <dbReference type="HAMAP-Rule" id="MF_03151"/>
    </source>
</evidence>
<accession>A0A1X7QXA3</accession>
<dbReference type="EMBL" id="FXLY01000002">
    <property type="protein sequence ID" value="SMN17971.1"/>
    <property type="molecule type" value="Genomic_DNA"/>
</dbReference>
<keyword evidence="5 8" id="KW-0648">Protein biosynthesis</keyword>
<keyword evidence="7 8" id="KW-0472">Membrane</keyword>
<dbReference type="HAMAP" id="MF_03151">
    <property type="entry name" value="GatF"/>
    <property type="match status" value="1"/>
</dbReference>
<evidence type="ECO:0000256" key="4">
    <source>
        <dbReference type="ARBA" id="ARBA00022840"/>
    </source>
</evidence>
<dbReference type="Proteomes" id="UP000196158">
    <property type="component" value="Unassembled WGS sequence"/>
</dbReference>
<protein>
    <recommendedName>
        <fullName evidence="8">Glutamyl-tRNA(Gln) amidotransferase subunit F, mitochondrial</fullName>
        <shortName evidence="8">Glu-AdT subunit F</shortName>
        <ecNumber evidence="8">6.3.5.-</ecNumber>
    </recommendedName>
</protein>
<evidence type="ECO:0000256" key="5">
    <source>
        <dbReference type="ARBA" id="ARBA00022917"/>
    </source>
</evidence>
<comment type="subcellular location">
    <subcellularLocation>
        <location evidence="8">Mitochondrion inner membrane</location>
        <topology evidence="8">Peripheral membrane protein</topology>
        <orientation evidence="8">Matrix side</orientation>
    </subcellularLocation>
</comment>
<feature type="region of interest" description="Disordered" evidence="9">
    <location>
        <begin position="147"/>
        <end position="182"/>
    </location>
</feature>
<comment type="subunit">
    <text evidence="8">Subunit of the heterotrimeric GatFAB amidotransferase (AdT) complex, composed of A, B and F subunits.</text>
</comment>
<evidence type="ECO:0000256" key="2">
    <source>
        <dbReference type="ARBA" id="ARBA00022741"/>
    </source>
</evidence>
<dbReference type="Pfam" id="PF20977">
    <property type="entry name" value="GatF"/>
    <property type="match status" value="1"/>
</dbReference>
<comment type="function">
    <text evidence="8">Allows the formation of correctly charged Gln-tRNA(Gln) through the transamidation of misacylated Glu-tRNA(Gln) in the mitochondria. The reaction takes place in the presence of glutamine and ATP through an activated gamma-phospho-Glu-tRNA(Gln). Required for proper protein synthesis within the mitochondrion.</text>
</comment>
<name>A0A1X7QXA3_9SACH</name>
<proteinExistence type="inferred from homology"/>
<dbReference type="GO" id="GO:0030956">
    <property type="term" value="C:glutamyl-tRNA(Gln) amidotransferase complex"/>
    <property type="evidence" value="ECO:0007669"/>
    <property type="project" value="UniProtKB-UniRule"/>
</dbReference>
<gene>
    <name evidence="8" type="primary">GTF1</name>
    <name evidence="10" type="ORF">KASA_0Q03663G</name>
</gene>
<keyword evidence="6 8" id="KW-0496">Mitochondrion</keyword>
<dbReference type="EC" id="6.3.5.-" evidence="8"/>
<evidence type="ECO:0000256" key="7">
    <source>
        <dbReference type="ARBA" id="ARBA00023136"/>
    </source>
</evidence>
<organism evidence="10 11">
    <name type="scientific">Maudiozyma saulgeensis</name>
    <dbReference type="NCBI Taxonomy" id="1789683"/>
    <lineage>
        <taxon>Eukaryota</taxon>
        <taxon>Fungi</taxon>
        <taxon>Dikarya</taxon>
        <taxon>Ascomycota</taxon>
        <taxon>Saccharomycotina</taxon>
        <taxon>Saccharomycetes</taxon>
        <taxon>Saccharomycetales</taxon>
        <taxon>Saccharomycetaceae</taxon>
        <taxon>Maudiozyma</taxon>
    </lineage>
</organism>
<dbReference type="InterPro" id="IPR027499">
    <property type="entry name" value="GatF"/>
</dbReference>
<dbReference type="AlphaFoldDB" id="A0A1X7QXA3"/>
<keyword evidence="3 8" id="KW-0999">Mitochondrion inner membrane</keyword>
<keyword evidence="2 8" id="KW-0547">Nucleotide-binding</keyword>
<evidence type="ECO:0000256" key="6">
    <source>
        <dbReference type="ARBA" id="ARBA00023128"/>
    </source>
</evidence>
<reference evidence="10 11" key="1">
    <citation type="submission" date="2017-04" db="EMBL/GenBank/DDBJ databases">
        <authorList>
            <person name="Afonso C.L."/>
            <person name="Miller P.J."/>
            <person name="Scott M.A."/>
            <person name="Spackman E."/>
            <person name="Goraichik I."/>
            <person name="Dimitrov K.M."/>
            <person name="Suarez D.L."/>
            <person name="Swayne D.E."/>
        </authorList>
    </citation>
    <scope>NUCLEOTIDE SEQUENCE [LARGE SCALE GENOMIC DNA]</scope>
</reference>
<evidence type="ECO:0000256" key="1">
    <source>
        <dbReference type="ARBA" id="ARBA00022598"/>
    </source>
</evidence>
<dbReference type="OrthoDB" id="4053592at2759"/>
<keyword evidence="4 8" id="KW-0067">ATP-binding</keyword>
<comment type="similarity">
    <text evidence="8">Belongs to the GatF family.</text>
</comment>
<dbReference type="STRING" id="1789683.A0A1X7QXA3"/>
<evidence type="ECO:0000256" key="3">
    <source>
        <dbReference type="ARBA" id="ARBA00022792"/>
    </source>
</evidence>
<sequence length="182" mass="20735">MPLLNQIKPFLKGSIIRCKIQLPSRYFYSSQVTVGQKFKSLEEIKQFMESPSWSLKEFLTEPDSSDNLPSPATVKKLLRLSGFSVENANIKKIQQILGKQLLLLQSLQEAPLDDETVDTMFARIMPRVPKPLDYKALLSKIKEQKDNKYEDELSGSWNSTGNTEKSKNGYFVVTKKTTPTQT</sequence>
<evidence type="ECO:0000313" key="10">
    <source>
        <dbReference type="EMBL" id="SMN17971.1"/>
    </source>
</evidence>
<dbReference type="GO" id="GO:0070681">
    <property type="term" value="P:glutaminyl-tRNAGln biosynthesis via transamidation"/>
    <property type="evidence" value="ECO:0007669"/>
    <property type="project" value="UniProtKB-UniRule"/>
</dbReference>
<keyword evidence="11" id="KW-1185">Reference proteome</keyword>
<comment type="catalytic activity">
    <reaction evidence="8">
        <text>L-glutamyl-tRNA(Gln) + L-glutamine + ATP + H2O = L-glutaminyl-tRNA(Gln) + L-glutamate + ADP + phosphate + H(+)</text>
        <dbReference type="Rhea" id="RHEA:17521"/>
        <dbReference type="Rhea" id="RHEA-COMP:9681"/>
        <dbReference type="Rhea" id="RHEA-COMP:9684"/>
        <dbReference type="ChEBI" id="CHEBI:15377"/>
        <dbReference type="ChEBI" id="CHEBI:15378"/>
        <dbReference type="ChEBI" id="CHEBI:29985"/>
        <dbReference type="ChEBI" id="CHEBI:30616"/>
        <dbReference type="ChEBI" id="CHEBI:43474"/>
        <dbReference type="ChEBI" id="CHEBI:58359"/>
        <dbReference type="ChEBI" id="CHEBI:78520"/>
        <dbReference type="ChEBI" id="CHEBI:78521"/>
        <dbReference type="ChEBI" id="CHEBI:456216"/>
    </reaction>
</comment>
<dbReference type="GO" id="GO:0032543">
    <property type="term" value="P:mitochondrial translation"/>
    <property type="evidence" value="ECO:0007669"/>
    <property type="project" value="UniProtKB-UniRule"/>
</dbReference>
<keyword evidence="1 8" id="KW-0436">Ligase</keyword>